<dbReference type="PANTHER" id="PTHR42738:SF7">
    <property type="entry name" value="HYDROXYMETHYLGLUTARYL-COA LYASE"/>
    <property type="match status" value="1"/>
</dbReference>
<sequence length="305" mass="32505">MTLPKAVEIREVGPRDGFQNEPERIDTDDKVRLINALASAGFRRIEVASFVRPDVIPQLSDGVDVLRRIEVPDDVRLMVLIPNSKGLDNALRVRETFHDAAIFVSASETHNRKNVNRTVADTMADNDVMAKRIVAEGLGCAAVIATSFGCPYEGKVDLDRVLGLAERFAEAGATEIGFGDTTGMANPAYAGEFFAAALERLPGVEVTAHFHNTRGQGLANAYAALQAGCTSFESSFGELGGCPVPPGSTGNIATEDLISMFHEMGVDTGIDLPAVISAAQEAQTVLGRKLTSHCLVAGPIDWHAN</sequence>
<organism evidence="5 6">
    <name type="scientific">Labedaea rhizosphaerae</name>
    <dbReference type="NCBI Taxonomy" id="598644"/>
    <lineage>
        <taxon>Bacteria</taxon>
        <taxon>Bacillati</taxon>
        <taxon>Actinomycetota</taxon>
        <taxon>Actinomycetes</taxon>
        <taxon>Pseudonocardiales</taxon>
        <taxon>Pseudonocardiaceae</taxon>
        <taxon>Labedaea</taxon>
    </lineage>
</organism>
<accession>A0A4R6RY82</accession>
<gene>
    <name evidence="5" type="ORF">EV186_108103</name>
</gene>
<protein>
    <submittedName>
        <fullName evidence="5">Hydroxymethylglutaryl-CoA lyase</fullName>
    </submittedName>
</protein>
<dbReference type="NCBIfam" id="NF004283">
    <property type="entry name" value="PRK05692.1"/>
    <property type="match status" value="1"/>
</dbReference>
<dbReference type="InterPro" id="IPR000891">
    <property type="entry name" value="PYR_CT"/>
</dbReference>
<dbReference type="PROSITE" id="PS50991">
    <property type="entry name" value="PYR_CT"/>
    <property type="match status" value="1"/>
</dbReference>
<dbReference type="PANTHER" id="PTHR42738">
    <property type="entry name" value="HYDROXYMETHYLGLUTARYL-COA LYASE"/>
    <property type="match status" value="1"/>
</dbReference>
<dbReference type="SUPFAM" id="SSF51569">
    <property type="entry name" value="Aldolase"/>
    <property type="match status" value="1"/>
</dbReference>
<evidence type="ECO:0000256" key="2">
    <source>
        <dbReference type="ARBA" id="ARBA00022723"/>
    </source>
</evidence>
<dbReference type="EMBL" id="SNXZ01000008">
    <property type="protein sequence ID" value="TDP91893.1"/>
    <property type="molecule type" value="Genomic_DNA"/>
</dbReference>
<reference evidence="5 6" key="1">
    <citation type="submission" date="2019-03" db="EMBL/GenBank/DDBJ databases">
        <title>Genomic Encyclopedia of Type Strains, Phase IV (KMG-IV): sequencing the most valuable type-strain genomes for metagenomic binning, comparative biology and taxonomic classification.</title>
        <authorList>
            <person name="Goeker M."/>
        </authorList>
    </citation>
    <scope>NUCLEOTIDE SEQUENCE [LARGE SCALE GENOMIC DNA]</scope>
    <source>
        <strain evidence="5 6">DSM 45361</strain>
    </source>
</reference>
<evidence type="ECO:0000256" key="3">
    <source>
        <dbReference type="ARBA" id="ARBA00023239"/>
    </source>
</evidence>
<dbReference type="Gene3D" id="3.20.20.70">
    <property type="entry name" value="Aldolase class I"/>
    <property type="match status" value="1"/>
</dbReference>
<comment type="similarity">
    <text evidence="1">Belongs to the HMG-CoA lyase family.</text>
</comment>
<dbReference type="GO" id="GO:0004419">
    <property type="term" value="F:hydroxymethylglutaryl-CoA lyase activity"/>
    <property type="evidence" value="ECO:0007669"/>
    <property type="project" value="TreeGrafter"/>
</dbReference>
<dbReference type="GO" id="GO:0046872">
    <property type="term" value="F:metal ion binding"/>
    <property type="evidence" value="ECO:0007669"/>
    <property type="project" value="UniProtKB-KW"/>
</dbReference>
<feature type="domain" description="Pyruvate carboxyltransferase" evidence="4">
    <location>
        <begin position="7"/>
        <end position="276"/>
    </location>
</feature>
<keyword evidence="3 5" id="KW-0456">Lyase</keyword>
<keyword evidence="6" id="KW-1185">Reference proteome</keyword>
<dbReference type="OrthoDB" id="9784013at2"/>
<dbReference type="InterPro" id="IPR043594">
    <property type="entry name" value="HMGL"/>
</dbReference>
<evidence type="ECO:0000313" key="5">
    <source>
        <dbReference type="EMBL" id="TDP91893.1"/>
    </source>
</evidence>
<evidence type="ECO:0000256" key="1">
    <source>
        <dbReference type="ARBA" id="ARBA00009405"/>
    </source>
</evidence>
<evidence type="ECO:0000313" key="6">
    <source>
        <dbReference type="Proteomes" id="UP000295444"/>
    </source>
</evidence>
<dbReference type="GO" id="GO:0006552">
    <property type="term" value="P:L-leucine catabolic process"/>
    <property type="evidence" value="ECO:0007669"/>
    <property type="project" value="TreeGrafter"/>
</dbReference>
<proteinExistence type="inferred from homology"/>
<evidence type="ECO:0000259" key="4">
    <source>
        <dbReference type="PROSITE" id="PS50991"/>
    </source>
</evidence>
<dbReference type="CDD" id="cd07938">
    <property type="entry name" value="DRE_TIM_HMGL"/>
    <property type="match status" value="1"/>
</dbReference>
<dbReference type="Proteomes" id="UP000295444">
    <property type="component" value="Unassembled WGS sequence"/>
</dbReference>
<keyword evidence="2" id="KW-0479">Metal-binding</keyword>
<dbReference type="InterPro" id="IPR013785">
    <property type="entry name" value="Aldolase_TIM"/>
</dbReference>
<dbReference type="RefSeq" id="WP_133853469.1">
    <property type="nucleotide sequence ID" value="NZ_SNXZ01000008.1"/>
</dbReference>
<dbReference type="GO" id="GO:0046951">
    <property type="term" value="P:ketone body biosynthetic process"/>
    <property type="evidence" value="ECO:0007669"/>
    <property type="project" value="TreeGrafter"/>
</dbReference>
<dbReference type="Pfam" id="PF00682">
    <property type="entry name" value="HMGL-like"/>
    <property type="match status" value="1"/>
</dbReference>
<comment type="caution">
    <text evidence="5">The sequence shown here is derived from an EMBL/GenBank/DDBJ whole genome shotgun (WGS) entry which is preliminary data.</text>
</comment>
<dbReference type="AlphaFoldDB" id="A0A4R6RY82"/>
<name>A0A4R6RY82_LABRH</name>